<accession>A0AA92BZA7</accession>
<proteinExistence type="predicted"/>
<protein>
    <submittedName>
        <fullName evidence="1">Uncharacterized protein</fullName>
    </submittedName>
</protein>
<gene>
    <name evidence="1" type="ORF">DC430_23575</name>
</gene>
<name>A0AA92BZA7_RHIRH</name>
<dbReference type="RefSeq" id="WP_116494874.1">
    <property type="nucleotide sequence ID" value="NZ_QDFR01000016.1"/>
</dbReference>
<organism evidence="1 2">
    <name type="scientific">Rhizobium rhizogenes</name>
    <name type="common">Agrobacterium rhizogenes</name>
    <dbReference type="NCBI Taxonomy" id="359"/>
    <lineage>
        <taxon>Bacteria</taxon>
        <taxon>Pseudomonadati</taxon>
        <taxon>Pseudomonadota</taxon>
        <taxon>Alphaproteobacteria</taxon>
        <taxon>Hyphomicrobiales</taxon>
        <taxon>Rhizobiaceae</taxon>
        <taxon>Rhizobium/Agrobacterium group</taxon>
        <taxon>Rhizobium</taxon>
    </lineage>
</organism>
<reference evidence="1 2" key="1">
    <citation type="submission" date="2018-04" db="EMBL/GenBank/DDBJ databases">
        <authorList>
            <person name="Hagen T."/>
        </authorList>
    </citation>
    <scope>NUCLEOTIDE SEQUENCE [LARGE SCALE GENOMIC DNA]</scope>
    <source>
        <strain evidence="1 2">TPD7009</strain>
    </source>
</reference>
<sequence length="67" mass="7406">MTTQTSKPSHAVYHVDGEGQKKFWTKIGAAWAHEDGEGFNIQLTCLPVDGRLVVRKPRAGEQKGDAR</sequence>
<comment type="caution">
    <text evidence="1">The sequence shown here is derived from an EMBL/GenBank/DDBJ whole genome shotgun (WGS) entry which is preliminary data.</text>
</comment>
<dbReference type="EMBL" id="QDFR01000016">
    <property type="protein sequence ID" value="PVE49882.1"/>
    <property type="molecule type" value="Genomic_DNA"/>
</dbReference>
<dbReference type="Proteomes" id="UP000244335">
    <property type="component" value="Unassembled WGS sequence"/>
</dbReference>
<dbReference type="AlphaFoldDB" id="A0AA92BZA7"/>
<evidence type="ECO:0000313" key="2">
    <source>
        <dbReference type="Proteomes" id="UP000244335"/>
    </source>
</evidence>
<evidence type="ECO:0000313" key="1">
    <source>
        <dbReference type="EMBL" id="PVE49882.1"/>
    </source>
</evidence>